<proteinExistence type="predicted"/>
<accession>A0A1Y4JJ91</accession>
<protein>
    <recommendedName>
        <fullName evidence="3">PcfK-like protein</fullName>
    </recommendedName>
</protein>
<reference evidence="2" key="1">
    <citation type="submission" date="2017-04" db="EMBL/GenBank/DDBJ databases">
        <title>Function of individual gut microbiota members based on whole genome sequencing of pure cultures obtained from chicken caecum.</title>
        <authorList>
            <person name="Medvecky M."/>
            <person name="Cejkova D."/>
            <person name="Polansky O."/>
            <person name="Karasova D."/>
            <person name="Kubasova T."/>
            <person name="Cizek A."/>
            <person name="Rychlik I."/>
        </authorList>
    </citation>
    <scope>NUCLEOTIDE SEQUENCE [LARGE SCALE GENOMIC DNA]</scope>
    <source>
        <strain evidence="2">An189</strain>
    </source>
</reference>
<evidence type="ECO:0000313" key="1">
    <source>
        <dbReference type="EMBL" id="OUP31886.1"/>
    </source>
</evidence>
<evidence type="ECO:0000313" key="2">
    <source>
        <dbReference type="Proteomes" id="UP000196587"/>
    </source>
</evidence>
<dbReference type="RefSeq" id="WP_087413538.1">
    <property type="nucleotide sequence ID" value="NZ_NFKE01000017.1"/>
</dbReference>
<name>A0A1Y4JJ91_9BACE</name>
<organism evidence="1 2">
    <name type="scientific">Bacteroides clarus</name>
    <dbReference type="NCBI Taxonomy" id="626929"/>
    <lineage>
        <taxon>Bacteria</taxon>
        <taxon>Pseudomonadati</taxon>
        <taxon>Bacteroidota</taxon>
        <taxon>Bacteroidia</taxon>
        <taxon>Bacteroidales</taxon>
        <taxon>Bacteroidaceae</taxon>
        <taxon>Bacteroides</taxon>
    </lineage>
</organism>
<dbReference type="EMBL" id="NFKE01000017">
    <property type="protein sequence ID" value="OUP31886.1"/>
    <property type="molecule type" value="Genomic_DNA"/>
</dbReference>
<dbReference type="Proteomes" id="UP000196587">
    <property type="component" value="Unassembled WGS sequence"/>
</dbReference>
<dbReference type="AlphaFoldDB" id="A0A1Y4JJ91"/>
<evidence type="ECO:0008006" key="3">
    <source>
        <dbReference type="Google" id="ProtNLM"/>
    </source>
</evidence>
<sequence>MENKTFKEAIKSYLDERARTDELFAKSYAKENKNLDECCSYIMGEAQKRGNAVCISDNEVFGMAVHYYDEDDIKVNKLPAGTRATTYTSPKPVSLTEEDKQKAREEAIKRLTEEQYVLLKKKPSRGKKEATEVQQMSLF</sequence>
<gene>
    <name evidence="1" type="ORF">B5F24_15925</name>
</gene>
<dbReference type="Pfam" id="PF14058">
    <property type="entry name" value="PcfK"/>
    <property type="match status" value="1"/>
</dbReference>
<comment type="caution">
    <text evidence="1">The sequence shown here is derived from an EMBL/GenBank/DDBJ whole genome shotgun (WGS) entry which is preliminary data.</text>
</comment>
<dbReference type="InterPro" id="IPR025624">
    <property type="entry name" value="PcfK"/>
</dbReference>